<dbReference type="EMBL" id="DS566006">
    <property type="status" value="NOT_ANNOTATED_CDS"/>
    <property type="molecule type" value="Genomic_DNA"/>
</dbReference>
<dbReference type="InParanoid" id="H3GG31"/>
<keyword evidence="1" id="KW-0472">Membrane</keyword>
<feature type="transmembrane region" description="Helical" evidence="1">
    <location>
        <begin position="12"/>
        <end position="34"/>
    </location>
</feature>
<dbReference type="Proteomes" id="UP000005238">
    <property type="component" value="Unassembled WGS sequence"/>
</dbReference>
<dbReference type="AlphaFoldDB" id="H3GG31"/>
<dbReference type="eggNOG" id="ENOG502RYKU">
    <property type="taxonomic scope" value="Eukaryota"/>
</dbReference>
<dbReference type="EnsemblProtists" id="Phyra74735">
    <property type="protein sequence ID" value="Phyra74735"/>
    <property type="gene ID" value="Phyra74735"/>
</dbReference>
<dbReference type="VEuPathDB" id="FungiDB:KRP22_6156"/>
<evidence type="ECO:0008006" key="4">
    <source>
        <dbReference type="Google" id="ProtNLM"/>
    </source>
</evidence>
<dbReference type="OMA" id="FYMIARK"/>
<feature type="transmembrane region" description="Helical" evidence="1">
    <location>
        <begin position="169"/>
        <end position="189"/>
    </location>
</feature>
<evidence type="ECO:0000313" key="3">
    <source>
        <dbReference type="Proteomes" id="UP000005238"/>
    </source>
</evidence>
<keyword evidence="1" id="KW-1133">Transmembrane helix</keyword>
<evidence type="ECO:0000256" key="1">
    <source>
        <dbReference type="SAM" id="Phobius"/>
    </source>
</evidence>
<accession>H3GG31</accession>
<sequence length="218" mass="24406">MAETASSRMPDLAVAVASWGALWTLILNAVPAGARGRNHIITLNAVHGIVSTIASTVTLFFGLDTTISDKGASLLSLRRSRQMEYAHHIFSLYWGVVLFVNEATVCDPSFGNSYVWIQTNEVSTGFYNWYRLTDSTVAGALFASSFFLSRVVFNTLYIIPRVVSHCEPMYVLGCSPFFLLQYAWFYMIARKLVLSTPVIARDKKLQQPNDEDEKKKES</sequence>
<feature type="transmembrane region" description="Helical" evidence="1">
    <location>
        <begin position="40"/>
        <end position="63"/>
    </location>
</feature>
<reference evidence="2" key="2">
    <citation type="submission" date="2015-06" db="UniProtKB">
        <authorList>
            <consortium name="EnsemblProtists"/>
        </authorList>
    </citation>
    <scope>IDENTIFICATION</scope>
    <source>
        <strain evidence="2">Pr102</strain>
    </source>
</reference>
<dbReference type="HOGENOM" id="CLU_099649_0_0_1"/>
<reference evidence="3" key="1">
    <citation type="journal article" date="2006" name="Science">
        <title>Phytophthora genome sequences uncover evolutionary origins and mechanisms of pathogenesis.</title>
        <authorList>
            <person name="Tyler B.M."/>
            <person name="Tripathy S."/>
            <person name="Zhang X."/>
            <person name="Dehal P."/>
            <person name="Jiang R.H."/>
            <person name="Aerts A."/>
            <person name="Arredondo F.D."/>
            <person name="Baxter L."/>
            <person name="Bensasson D."/>
            <person name="Beynon J.L."/>
            <person name="Chapman J."/>
            <person name="Damasceno C.M."/>
            <person name="Dorrance A.E."/>
            <person name="Dou D."/>
            <person name="Dickerman A.W."/>
            <person name="Dubchak I.L."/>
            <person name="Garbelotto M."/>
            <person name="Gijzen M."/>
            <person name="Gordon S.G."/>
            <person name="Govers F."/>
            <person name="Grunwald N.J."/>
            <person name="Huang W."/>
            <person name="Ivors K.L."/>
            <person name="Jones R.W."/>
            <person name="Kamoun S."/>
            <person name="Krampis K."/>
            <person name="Lamour K.H."/>
            <person name="Lee M.K."/>
            <person name="McDonald W.H."/>
            <person name="Medina M."/>
            <person name="Meijer H.J."/>
            <person name="Nordberg E.K."/>
            <person name="Maclean D.J."/>
            <person name="Ospina-Giraldo M.D."/>
            <person name="Morris P.F."/>
            <person name="Phuntumart V."/>
            <person name="Putnam N.H."/>
            <person name="Rash S."/>
            <person name="Rose J.K."/>
            <person name="Sakihama Y."/>
            <person name="Salamov A.A."/>
            <person name="Savidor A."/>
            <person name="Scheuring C.F."/>
            <person name="Smith B.M."/>
            <person name="Sobral B.W."/>
            <person name="Terry A."/>
            <person name="Torto-Alalibo T.A."/>
            <person name="Win J."/>
            <person name="Xu Z."/>
            <person name="Zhang H."/>
            <person name="Grigoriev I.V."/>
            <person name="Rokhsar D.S."/>
            <person name="Boore J.L."/>
        </authorList>
    </citation>
    <scope>NUCLEOTIDE SEQUENCE [LARGE SCALE GENOMIC DNA]</scope>
    <source>
        <strain evidence="3">Pr102</strain>
    </source>
</reference>
<evidence type="ECO:0000313" key="2">
    <source>
        <dbReference type="EnsemblProtists" id="Phyra74735"/>
    </source>
</evidence>
<proteinExistence type="predicted"/>
<keyword evidence="3" id="KW-1185">Reference proteome</keyword>
<keyword evidence="1" id="KW-0812">Transmembrane</keyword>
<feature type="transmembrane region" description="Helical" evidence="1">
    <location>
        <begin position="137"/>
        <end position="157"/>
    </location>
</feature>
<dbReference type="VEuPathDB" id="FungiDB:KRP23_919"/>
<organism evidence="2 3">
    <name type="scientific">Phytophthora ramorum</name>
    <name type="common">Sudden oak death agent</name>
    <dbReference type="NCBI Taxonomy" id="164328"/>
    <lineage>
        <taxon>Eukaryota</taxon>
        <taxon>Sar</taxon>
        <taxon>Stramenopiles</taxon>
        <taxon>Oomycota</taxon>
        <taxon>Peronosporomycetes</taxon>
        <taxon>Peronosporales</taxon>
        <taxon>Peronosporaceae</taxon>
        <taxon>Phytophthora</taxon>
    </lineage>
</organism>
<name>H3GG31_PHYRM</name>
<protein>
    <recommendedName>
        <fullName evidence="4">TLC domain-containing protein</fullName>
    </recommendedName>
</protein>